<dbReference type="InterPro" id="IPR050134">
    <property type="entry name" value="NAD-dep_sirtuin_deacylases"/>
</dbReference>
<dbReference type="Pfam" id="PF02146">
    <property type="entry name" value="SIR2"/>
    <property type="match status" value="1"/>
</dbReference>
<name>A0A3B0R3G6_9ZZZZ</name>
<dbReference type="HAMAP" id="MF_01121">
    <property type="entry name" value="Sirtuin_ClassIII"/>
    <property type="match status" value="1"/>
</dbReference>
<reference evidence="4" key="1">
    <citation type="submission" date="2018-06" db="EMBL/GenBank/DDBJ databases">
        <authorList>
            <person name="Zhirakovskaya E."/>
        </authorList>
    </citation>
    <scope>NUCLEOTIDE SEQUENCE</scope>
</reference>
<evidence type="ECO:0000313" key="4">
    <source>
        <dbReference type="EMBL" id="VAV87012.1"/>
    </source>
</evidence>
<keyword evidence="1" id="KW-0808">Transferase</keyword>
<gene>
    <name evidence="4" type="ORF">MNBD_ALPHA02-2328</name>
</gene>
<dbReference type="PANTHER" id="PTHR11085:SF4">
    <property type="entry name" value="NAD-DEPENDENT PROTEIN DEACYLASE"/>
    <property type="match status" value="1"/>
</dbReference>
<keyword evidence="2" id="KW-0520">NAD</keyword>
<dbReference type="PROSITE" id="PS50305">
    <property type="entry name" value="SIRTUIN"/>
    <property type="match status" value="1"/>
</dbReference>
<dbReference type="InterPro" id="IPR026591">
    <property type="entry name" value="Sirtuin_cat_small_dom_sf"/>
</dbReference>
<sequence>MAFYNNIVFLTGAGISAESGLDTFRDKGGLWAKYDLMELATPEAFLRKPDLVHEFYNARRKQVKKVLPNEAHSALARMEMEYAGHITIITQNVDDLHERAGAINLMHMHGELNKIRCENCGVVCPWTDDLGRKTKCPSCGRPGELRPHIVWFGEVPFYLEAIGIMLRECDLFVSIGTSGSVYPAAGFVQTARAFGAKTVELNMEPTAGKDVFDEGHYGRATEIVPEFVNTLTNLH</sequence>
<dbReference type="SUPFAM" id="SSF52467">
    <property type="entry name" value="DHS-like NAD/FAD-binding domain"/>
    <property type="match status" value="1"/>
</dbReference>
<dbReference type="GO" id="GO:0017136">
    <property type="term" value="F:histone deacetylase activity, NAD-dependent"/>
    <property type="evidence" value="ECO:0007669"/>
    <property type="project" value="TreeGrafter"/>
</dbReference>
<dbReference type="Gene3D" id="3.40.50.1220">
    <property type="entry name" value="TPP-binding domain"/>
    <property type="match status" value="1"/>
</dbReference>
<dbReference type="GO" id="GO:0070403">
    <property type="term" value="F:NAD+ binding"/>
    <property type="evidence" value="ECO:0007669"/>
    <property type="project" value="InterPro"/>
</dbReference>
<proteinExistence type="inferred from homology"/>
<evidence type="ECO:0000256" key="1">
    <source>
        <dbReference type="ARBA" id="ARBA00022679"/>
    </source>
</evidence>
<feature type="domain" description="Deacetylase sirtuin-type" evidence="3">
    <location>
        <begin position="1"/>
        <end position="235"/>
    </location>
</feature>
<evidence type="ECO:0000259" key="3">
    <source>
        <dbReference type="PROSITE" id="PS50305"/>
    </source>
</evidence>
<protein>
    <submittedName>
        <fullName evidence="4">NAD-dependent protein deacetylase of SIR2 family</fullName>
    </submittedName>
</protein>
<dbReference type="InterPro" id="IPR026590">
    <property type="entry name" value="Ssirtuin_cat_dom"/>
</dbReference>
<dbReference type="Gene3D" id="3.30.1600.10">
    <property type="entry name" value="SIR2/SIRT2 'Small Domain"/>
    <property type="match status" value="1"/>
</dbReference>
<dbReference type="InterPro" id="IPR029035">
    <property type="entry name" value="DHS-like_NAD/FAD-binding_dom"/>
</dbReference>
<dbReference type="PANTHER" id="PTHR11085">
    <property type="entry name" value="NAD-DEPENDENT PROTEIN DEACYLASE SIRTUIN-5, MITOCHONDRIAL-RELATED"/>
    <property type="match status" value="1"/>
</dbReference>
<dbReference type="InterPro" id="IPR003000">
    <property type="entry name" value="Sirtuin"/>
</dbReference>
<dbReference type="CDD" id="cd01412">
    <property type="entry name" value="SIRT5_Af1_CobB"/>
    <property type="match status" value="1"/>
</dbReference>
<dbReference type="GO" id="GO:0036055">
    <property type="term" value="F:protein-succinyllysine desuccinylase activity"/>
    <property type="evidence" value="ECO:0007669"/>
    <property type="project" value="InterPro"/>
</dbReference>
<dbReference type="GO" id="GO:0036054">
    <property type="term" value="F:protein-malonyllysine demalonylase activity"/>
    <property type="evidence" value="ECO:0007669"/>
    <property type="project" value="InterPro"/>
</dbReference>
<dbReference type="EMBL" id="UOED01000018">
    <property type="protein sequence ID" value="VAV87012.1"/>
    <property type="molecule type" value="Genomic_DNA"/>
</dbReference>
<accession>A0A3B0R3G6</accession>
<evidence type="ECO:0000256" key="2">
    <source>
        <dbReference type="ARBA" id="ARBA00023027"/>
    </source>
</evidence>
<organism evidence="4">
    <name type="scientific">hydrothermal vent metagenome</name>
    <dbReference type="NCBI Taxonomy" id="652676"/>
    <lineage>
        <taxon>unclassified sequences</taxon>
        <taxon>metagenomes</taxon>
        <taxon>ecological metagenomes</taxon>
    </lineage>
</organism>
<dbReference type="AlphaFoldDB" id="A0A3B0R3G6"/>
<dbReference type="InterPro" id="IPR027546">
    <property type="entry name" value="Sirtuin_class_III"/>
</dbReference>